<accession>A0ABU4UQA8</accession>
<evidence type="ECO:0000313" key="2">
    <source>
        <dbReference type="Proteomes" id="UP001285352"/>
    </source>
</evidence>
<protein>
    <submittedName>
        <fullName evidence="1">Uncharacterized protein</fullName>
    </submittedName>
</protein>
<dbReference type="EMBL" id="JAXAVU010000002">
    <property type="protein sequence ID" value="MDX8141465.1"/>
    <property type="molecule type" value="Genomic_DNA"/>
</dbReference>
<organism evidence="1 2">
    <name type="scientific">Lentzea sokolovensis</name>
    <dbReference type="NCBI Taxonomy" id="3095429"/>
    <lineage>
        <taxon>Bacteria</taxon>
        <taxon>Bacillati</taxon>
        <taxon>Actinomycetota</taxon>
        <taxon>Actinomycetes</taxon>
        <taxon>Pseudonocardiales</taxon>
        <taxon>Pseudonocardiaceae</taxon>
        <taxon>Lentzea</taxon>
    </lineage>
</organism>
<sequence length="82" mass="8975">MRIRGVLDGEDVRVAELVEMNCTLQDLKDRVLDVADFLAAADRVAAVAPRSTRRWSRSCSVPYASQLADAFPFAVGHNPESA</sequence>
<dbReference type="RefSeq" id="WP_319973790.1">
    <property type="nucleotide sequence ID" value="NZ_JAXAVU010000002.1"/>
</dbReference>
<reference evidence="1 2" key="1">
    <citation type="submission" date="2023-11" db="EMBL/GenBank/DDBJ databases">
        <title>Lentzea sokolovensis, sp. nov., Lentzea kristufkii, sp. nov., and Lentzea miocenensis, sp. nov., rare actinobacteria from Sokolov Coal Basin, Miocene lacustrine sediment, Czech Republic.</title>
        <authorList>
            <person name="Lara A."/>
            <person name="Kotroba L."/>
            <person name="Nouioui I."/>
            <person name="Neumann-Schaal M."/>
            <person name="Mast Y."/>
            <person name="Chronakova A."/>
        </authorList>
    </citation>
    <scope>NUCLEOTIDE SEQUENCE [LARGE SCALE GENOMIC DNA]</scope>
    <source>
        <strain evidence="1 2">BCCO 10_0061</strain>
    </source>
</reference>
<comment type="caution">
    <text evidence="1">The sequence shown here is derived from an EMBL/GenBank/DDBJ whole genome shotgun (WGS) entry which is preliminary data.</text>
</comment>
<evidence type="ECO:0000313" key="1">
    <source>
        <dbReference type="EMBL" id="MDX8141465.1"/>
    </source>
</evidence>
<keyword evidence="2" id="KW-1185">Reference proteome</keyword>
<dbReference type="Proteomes" id="UP001285352">
    <property type="component" value="Unassembled WGS sequence"/>
</dbReference>
<gene>
    <name evidence="1" type="ORF">SK854_05030</name>
</gene>
<proteinExistence type="predicted"/>
<reference evidence="1 2" key="2">
    <citation type="submission" date="2023-11" db="EMBL/GenBank/DDBJ databases">
        <authorList>
            <person name="Lara A.C."/>
            <person name="Chronakova A."/>
        </authorList>
    </citation>
    <scope>NUCLEOTIDE SEQUENCE [LARGE SCALE GENOMIC DNA]</scope>
    <source>
        <strain evidence="1 2">BCCO 10_0061</strain>
    </source>
</reference>
<name>A0ABU4UQA8_9PSEU</name>